<name>A0A135HTQ8_9HYPH</name>
<dbReference type="InterPro" id="IPR036291">
    <property type="entry name" value="NAD(P)-bd_dom_sf"/>
</dbReference>
<evidence type="ECO:0000256" key="1">
    <source>
        <dbReference type="ARBA" id="ARBA00004781"/>
    </source>
</evidence>
<dbReference type="NCBIfam" id="TIGR01214">
    <property type="entry name" value="rmlD"/>
    <property type="match status" value="1"/>
</dbReference>
<dbReference type="AlphaFoldDB" id="A0A135HTQ8"/>
<organism evidence="8 9">
    <name type="scientific">Paramesorhizobium deserti</name>
    <dbReference type="NCBI Taxonomy" id="1494590"/>
    <lineage>
        <taxon>Bacteria</taxon>
        <taxon>Pseudomonadati</taxon>
        <taxon>Pseudomonadota</taxon>
        <taxon>Alphaproteobacteria</taxon>
        <taxon>Hyphomicrobiales</taxon>
        <taxon>Phyllobacteriaceae</taxon>
        <taxon>Paramesorhizobium</taxon>
    </lineage>
</organism>
<dbReference type="PANTHER" id="PTHR10491">
    <property type="entry name" value="DTDP-4-DEHYDRORHAMNOSE REDUCTASE"/>
    <property type="match status" value="1"/>
</dbReference>
<dbReference type="SUPFAM" id="SSF51735">
    <property type="entry name" value="NAD(P)-binding Rossmann-fold domains"/>
    <property type="match status" value="1"/>
</dbReference>
<comment type="similarity">
    <text evidence="2 6">Belongs to the dTDP-4-dehydrorhamnose reductase family.</text>
</comment>
<comment type="catalytic activity">
    <reaction evidence="5 6">
        <text>dTDP-beta-L-rhamnose + NADP(+) = dTDP-4-dehydro-beta-L-rhamnose + NADPH + H(+)</text>
        <dbReference type="Rhea" id="RHEA:21796"/>
        <dbReference type="ChEBI" id="CHEBI:15378"/>
        <dbReference type="ChEBI" id="CHEBI:57510"/>
        <dbReference type="ChEBI" id="CHEBI:57783"/>
        <dbReference type="ChEBI" id="CHEBI:58349"/>
        <dbReference type="ChEBI" id="CHEBI:62830"/>
        <dbReference type="EC" id="1.1.1.133"/>
    </reaction>
</comment>
<dbReference type="PANTHER" id="PTHR10491:SF4">
    <property type="entry name" value="METHIONINE ADENOSYLTRANSFERASE 2 SUBUNIT BETA"/>
    <property type="match status" value="1"/>
</dbReference>
<proteinExistence type="inferred from homology"/>
<dbReference type="GO" id="GO:0019305">
    <property type="term" value="P:dTDP-rhamnose biosynthetic process"/>
    <property type="evidence" value="ECO:0007669"/>
    <property type="project" value="UniProtKB-UniPathway"/>
</dbReference>
<keyword evidence="6" id="KW-0560">Oxidoreductase</keyword>
<evidence type="ECO:0000313" key="8">
    <source>
        <dbReference type="EMBL" id="KXF76577.1"/>
    </source>
</evidence>
<sequence>MKLLVTGKEGQVARSLVERASGLHDVTVITVGRPEMDLADPISIQHAIGDANVDIVVSAAAYTAVDQAEDEPELAHAVNVTGAHAVASAAATRNIPVIHLSTDYVFSGTSNALYTEEDATDPQCVYGRTKLAGELAVASANPQHVILRTAWVYSPYGKNFVKTMMRLAAERDEISVVSDQWGNPTSALDIADGIIHIAERILSDDRNAPYGLFHLTGTGETNWSGFADEIMKTSPVHGGPTAVIRPISTSDYPTKAKRPANSRLATEKLKAAYGWKAPRWQTSLGEVSKRILVG</sequence>
<evidence type="ECO:0000256" key="6">
    <source>
        <dbReference type="RuleBase" id="RU364082"/>
    </source>
</evidence>
<dbReference type="Gene3D" id="3.40.50.720">
    <property type="entry name" value="NAD(P)-binding Rossmann-like Domain"/>
    <property type="match status" value="1"/>
</dbReference>
<reference evidence="8 9" key="1">
    <citation type="submission" date="2015-11" db="EMBL/GenBank/DDBJ databases">
        <title>Draft genome sequence of Paramesorhizobium deserti A-3-E, a strain highly resistant to diverse beta-lactam antibiotics.</title>
        <authorList>
            <person name="Lv R."/>
            <person name="Yang X."/>
            <person name="Fang N."/>
            <person name="Guo J."/>
            <person name="Luo X."/>
            <person name="Peng F."/>
            <person name="Yang R."/>
            <person name="Cui Y."/>
            <person name="Fang C."/>
            <person name="Song Y."/>
        </authorList>
    </citation>
    <scope>NUCLEOTIDE SEQUENCE [LARGE SCALE GENOMIC DNA]</scope>
    <source>
        <strain evidence="8 9">A-3-E</strain>
    </source>
</reference>
<evidence type="ECO:0000313" key="9">
    <source>
        <dbReference type="Proteomes" id="UP000070107"/>
    </source>
</evidence>
<comment type="cofactor">
    <cofactor evidence="6">
        <name>Mg(2+)</name>
        <dbReference type="ChEBI" id="CHEBI:18420"/>
    </cofactor>
    <text evidence="6">Binds 1 Mg(2+) ion per monomer.</text>
</comment>
<dbReference type="STRING" id="1494590.ATN84_10985"/>
<accession>A0A135HTQ8</accession>
<comment type="caution">
    <text evidence="8">The sequence shown here is derived from an EMBL/GenBank/DDBJ whole genome shotgun (WGS) entry which is preliminary data.</text>
</comment>
<evidence type="ECO:0000256" key="3">
    <source>
        <dbReference type="ARBA" id="ARBA00012929"/>
    </source>
</evidence>
<dbReference type="GO" id="GO:0008831">
    <property type="term" value="F:dTDP-4-dehydrorhamnose reductase activity"/>
    <property type="evidence" value="ECO:0007669"/>
    <property type="project" value="UniProtKB-EC"/>
</dbReference>
<dbReference type="OrthoDB" id="9803892at2"/>
<keyword evidence="6" id="KW-0521">NADP</keyword>
<dbReference type="RefSeq" id="WP_068882148.1">
    <property type="nucleotide sequence ID" value="NZ_LNTU01000023.1"/>
</dbReference>
<comment type="pathway">
    <text evidence="1 6">Carbohydrate biosynthesis; dTDP-L-rhamnose biosynthesis.</text>
</comment>
<dbReference type="Pfam" id="PF04321">
    <property type="entry name" value="RmlD_sub_bind"/>
    <property type="match status" value="1"/>
</dbReference>
<comment type="function">
    <text evidence="6">Catalyzes the reduction of dTDP-6-deoxy-L-lyxo-4-hexulose to yield dTDP-L-rhamnose.</text>
</comment>
<dbReference type="UniPathway" id="UPA00124"/>
<keyword evidence="9" id="KW-1185">Reference proteome</keyword>
<dbReference type="Gene3D" id="3.90.25.10">
    <property type="entry name" value="UDP-galactose 4-epimerase, domain 1"/>
    <property type="match status" value="1"/>
</dbReference>
<gene>
    <name evidence="8" type="ORF">ATN84_10985</name>
</gene>
<evidence type="ECO:0000259" key="7">
    <source>
        <dbReference type="Pfam" id="PF04321"/>
    </source>
</evidence>
<dbReference type="EMBL" id="LNTU01000023">
    <property type="protein sequence ID" value="KXF76577.1"/>
    <property type="molecule type" value="Genomic_DNA"/>
</dbReference>
<dbReference type="Proteomes" id="UP000070107">
    <property type="component" value="Unassembled WGS sequence"/>
</dbReference>
<dbReference type="EC" id="1.1.1.133" evidence="3 6"/>
<evidence type="ECO:0000256" key="2">
    <source>
        <dbReference type="ARBA" id="ARBA00010944"/>
    </source>
</evidence>
<protein>
    <recommendedName>
        <fullName evidence="4 6">dTDP-4-dehydrorhamnose reductase</fullName>
        <ecNumber evidence="3 6">1.1.1.133</ecNumber>
    </recommendedName>
</protein>
<evidence type="ECO:0000256" key="4">
    <source>
        <dbReference type="ARBA" id="ARBA00017099"/>
    </source>
</evidence>
<dbReference type="InterPro" id="IPR029903">
    <property type="entry name" value="RmlD-like-bd"/>
</dbReference>
<evidence type="ECO:0000256" key="5">
    <source>
        <dbReference type="ARBA" id="ARBA00048200"/>
    </source>
</evidence>
<feature type="domain" description="RmlD-like substrate binding" evidence="7">
    <location>
        <begin position="1"/>
        <end position="290"/>
    </location>
</feature>
<dbReference type="CDD" id="cd05254">
    <property type="entry name" value="dTDP_HR_like_SDR_e"/>
    <property type="match status" value="1"/>
</dbReference>
<dbReference type="InterPro" id="IPR005913">
    <property type="entry name" value="dTDP_dehydrorham_reduct"/>
</dbReference>